<keyword evidence="3" id="KW-1185">Reference proteome</keyword>
<accession>A0ABP9AGP8</accession>
<dbReference type="PANTHER" id="PTHR47691">
    <property type="entry name" value="REGULATOR-RELATED"/>
    <property type="match status" value="1"/>
</dbReference>
<dbReference type="Proteomes" id="UP001499959">
    <property type="component" value="Unassembled WGS sequence"/>
</dbReference>
<proteinExistence type="predicted"/>
<dbReference type="SMART" id="SM00028">
    <property type="entry name" value="TPR"/>
    <property type="match status" value="3"/>
</dbReference>
<evidence type="ECO:0000313" key="2">
    <source>
        <dbReference type="EMBL" id="GAA4781208.1"/>
    </source>
</evidence>
<dbReference type="EMBL" id="BAABJE010000001">
    <property type="protein sequence ID" value="GAA4781208.1"/>
    <property type="molecule type" value="Genomic_DNA"/>
</dbReference>
<feature type="domain" description="Orc1-like AAA ATPase" evidence="1">
    <location>
        <begin position="176"/>
        <end position="317"/>
    </location>
</feature>
<dbReference type="SUPFAM" id="SSF52540">
    <property type="entry name" value="P-loop containing nucleoside triphosphate hydrolases"/>
    <property type="match status" value="1"/>
</dbReference>
<gene>
    <name evidence="2" type="ORF">GCM10023307_01770</name>
</gene>
<dbReference type="InterPro" id="IPR011990">
    <property type="entry name" value="TPR-like_helical_dom_sf"/>
</dbReference>
<dbReference type="Pfam" id="PF13424">
    <property type="entry name" value="TPR_12"/>
    <property type="match status" value="1"/>
</dbReference>
<evidence type="ECO:0000259" key="1">
    <source>
        <dbReference type="Pfam" id="PF13191"/>
    </source>
</evidence>
<comment type="caution">
    <text evidence="2">The sequence shown here is derived from an EMBL/GenBank/DDBJ whole genome shotgun (WGS) entry which is preliminary data.</text>
</comment>
<dbReference type="Gene3D" id="3.40.50.300">
    <property type="entry name" value="P-loop containing nucleotide triphosphate hydrolases"/>
    <property type="match status" value="1"/>
</dbReference>
<evidence type="ECO:0000313" key="3">
    <source>
        <dbReference type="Proteomes" id="UP001499959"/>
    </source>
</evidence>
<protein>
    <submittedName>
        <fullName evidence="2">Tetratricopeptide repeat protein</fullName>
    </submittedName>
</protein>
<sequence>MDSPVSTKRFRIAFSFAGEKRDFVKQAADLLAVRFGQGKILYDKYHEAEFANADLAFDLPSLYKDASDLIIAVFCADYDKKEWCGLEWRAIFSIIKEGGSRQIMLSRFEHVDGKGLHGLAGFIELDHKTPDAFVALILERLALNEGHPKDHYTKPAVVVASAPRTSIPHNLPRLQPFFGREDELRKIADALDPESRTWGALIDGPGGMGKTSLAVRAAYEAPPDVFDKIVFISLKSRELDDDGLRDLSGFLISGLVELFGELARELGRDDIVKVAEDQRPRLLLDALRGTRTLLVLDNLESLLKPERDILFTFVKKLPAGCKAILTSRGRIGSGAEELILEKLDEQAALDTLAELATHNPHLARTSEAERLVLYRETSGKPLLLRWTAGQLGRGHCLTFTDALDFLRSCPPGNDPLEFIFGDLVDDFSEGETKALCALTYYTLPTKVEHVAAIAGLSEPDTDCALRSLVNRSLAVPNDELTAFTLVPMVAEFLRRKKPEMVAETGERLEQRAYALIIENGYQSYDRFPTLEAAWHGIAPALSLFLVGDNHRLQTVCDALTTFLEFQGHWDERLALGEKAEARAVAATDHVSAFWRANHAGFIHALRQQADDVLACANRAAAYLDATRISALERASTIRLRGIGHQLMRDYPEAIVAYQETLALLRSINSETIDVAMVLNDLANAEYYSGDYDSAEAHYQEAWHMARAIDYIEGEAYVRCNQISFALDRKDWPTAETLAREALSLSETIHRQDLIACNNHRLAHALVRQGKATEALSHARRAVDILTRLGHPDVAAAQSILSECGG</sequence>
<name>A0ABP9AGP8_9GAMM</name>
<dbReference type="PANTHER" id="PTHR47691:SF3">
    <property type="entry name" value="HTH-TYPE TRANSCRIPTIONAL REGULATOR RV0890C-RELATED"/>
    <property type="match status" value="1"/>
</dbReference>
<dbReference type="SUPFAM" id="SSF48452">
    <property type="entry name" value="TPR-like"/>
    <property type="match status" value="2"/>
</dbReference>
<dbReference type="Pfam" id="PF13191">
    <property type="entry name" value="AAA_16"/>
    <property type="match status" value="1"/>
</dbReference>
<reference evidence="3" key="1">
    <citation type="journal article" date="2019" name="Int. J. Syst. Evol. Microbiol.">
        <title>The Global Catalogue of Microorganisms (GCM) 10K type strain sequencing project: providing services to taxonomists for standard genome sequencing and annotation.</title>
        <authorList>
            <consortium name="The Broad Institute Genomics Platform"/>
            <consortium name="The Broad Institute Genome Sequencing Center for Infectious Disease"/>
            <person name="Wu L."/>
            <person name="Ma J."/>
        </authorList>
    </citation>
    <scope>NUCLEOTIDE SEQUENCE [LARGE SCALE GENOMIC DNA]</scope>
    <source>
        <strain evidence="3">JCM 18204</strain>
    </source>
</reference>
<organism evidence="2 3">
    <name type="scientific">Lysobacter hankyongensis</name>
    <dbReference type="NCBI Taxonomy" id="1176535"/>
    <lineage>
        <taxon>Bacteria</taxon>
        <taxon>Pseudomonadati</taxon>
        <taxon>Pseudomonadota</taxon>
        <taxon>Gammaproteobacteria</taxon>
        <taxon>Lysobacterales</taxon>
        <taxon>Lysobacteraceae</taxon>
        <taxon>Lysobacter</taxon>
    </lineage>
</organism>
<dbReference type="InterPro" id="IPR027417">
    <property type="entry name" value="P-loop_NTPase"/>
</dbReference>
<dbReference type="Gene3D" id="1.25.40.10">
    <property type="entry name" value="Tetratricopeptide repeat domain"/>
    <property type="match status" value="1"/>
</dbReference>
<dbReference type="InterPro" id="IPR019734">
    <property type="entry name" value="TPR_rpt"/>
</dbReference>
<dbReference type="InterPro" id="IPR041664">
    <property type="entry name" value="AAA_16"/>
</dbReference>